<reference evidence="5" key="1">
    <citation type="journal article" date="2019" name="Int. J. Syst. Evol. Microbiol.">
        <title>The Global Catalogue of Microorganisms (GCM) 10K type strain sequencing project: providing services to taxonomists for standard genome sequencing and annotation.</title>
        <authorList>
            <consortium name="The Broad Institute Genomics Platform"/>
            <consortium name="The Broad Institute Genome Sequencing Center for Infectious Disease"/>
            <person name="Wu L."/>
            <person name="Ma J."/>
        </authorList>
    </citation>
    <scope>NUCLEOTIDE SEQUENCE [LARGE SCALE GENOMIC DNA]</scope>
    <source>
        <strain evidence="5">JCM 17329</strain>
    </source>
</reference>
<comment type="catalytic activity">
    <reaction evidence="2">
        <text>alpha-D-glucosamine 6-phosphate + H2O = beta-D-fructose 6-phosphate + NH4(+)</text>
        <dbReference type="Rhea" id="RHEA:12172"/>
        <dbReference type="ChEBI" id="CHEBI:15377"/>
        <dbReference type="ChEBI" id="CHEBI:28938"/>
        <dbReference type="ChEBI" id="CHEBI:57634"/>
        <dbReference type="ChEBI" id="CHEBI:75989"/>
        <dbReference type="EC" id="3.5.99.6"/>
    </reaction>
</comment>
<accession>A0ABP7DKW7</accession>
<comment type="caution">
    <text evidence="2">Lacks conserved residue(s) required for the propagation of feature annotation.</text>
</comment>
<dbReference type="RefSeq" id="WP_344963184.1">
    <property type="nucleotide sequence ID" value="NZ_BAABDS010000014.1"/>
</dbReference>
<comment type="pathway">
    <text evidence="2">Amino-sugar metabolism; N-acetylneuraminate degradation; D-fructose 6-phosphate from N-acetylneuraminate: step 5/5.</text>
</comment>
<sequence>MRLIPFASANQVSRWAAHYLAERINAFAPDARRPFVLGLPTGSTPLATYHELVALHRAGKLSFRHVVTFNMDEYVGLPPEHPQSYHYFMHQNLFRHLDIKPNNIHIPDGMADDLEAECRRYEAAIRHFGPVHLFMGGVGSNGHIAFNEPMPPFDSSTHISTLSEITRQDNARFFNQDPQQVPTRALTIGLGTLQEAEQVMLLVTGQHKAQALRAALEGDVSPLWPISSLRRHKDCLLVCDTDATRDLSASSLDAASPIAANALIQSATE</sequence>
<name>A0ABP7DKW7_9GAMM</name>
<dbReference type="InterPro" id="IPR018321">
    <property type="entry name" value="Glucosamine6P_isomerase_CS"/>
</dbReference>
<keyword evidence="2" id="KW-0119">Carbohydrate metabolism</keyword>
<gene>
    <name evidence="2 4" type="primary">nagB</name>
    <name evidence="4" type="ORF">GCM10022421_10970</name>
</gene>
<dbReference type="PANTHER" id="PTHR11280">
    <property type="entry name" value="GLUCOSAMINE-6-PHOSPHATE ISOMERASE"/>
    <property type="match status" value="1"/>
</dbReference>
<keyword evidence="5" id="KW-1185">Reference proteome</keyword>
<comment type="similarity">
    <text evidence="2">Belongs to the glucosamine/galactosamine-6-phosphate isomerase family. NagB subfamily.</text>
</comment>
<dbReference type="HAMAP" id="MF_01241">
    <property type="entry name" value="GlcN6P_deamin"/>
    <property type="match status" value="1"/>
</dbReference>
<feature type="active site" description="Proton acceptor; for ring-opening step" evidence="2">
    <location>
        <position position="143"/>
    </location>
</feature>
<evidence type="ECO:0000259" key="3">
    <source>
        <dbReference type="Pfam" id="PF01182"/>
    </source>
</evidence>
<feature type="active site" description="Proton acceptor; for enolization step" evidence="2">
    <location>
        <position position="72"/>
    </location>
</feature>
<proteinExistence type="inferred from homology"/>
<dbReference type="Pfam" id="PF01182">
    <property type="entry name" value="Glucosamine_iso"/>
    <property type="match status" value="1"/>
</dbReference>
<comment type="subunit">
    <text evidence="2">Homohexamer.</text>
</comment>
<comment type="function">
    <text evidence="2">Catalyzes the reversible isomerization-deamination of glucosamine 6-phosphate (GlcN6P) to form fructose 6-phosphate (Fru6P) and ammonium ion.</text>
</comment>
<dbReference type="InterPro" id="IPR037171">
    <property type="entry name" value="NagB/RpiA_transferase-like"/>
</dbReference>
<feature type="domain" description="Glucosamine/galactosamine-6-phosphate isomerase" evidence="3">
    <location>
        <begin position="9"/>
        <end position="232"/>
    </location>
</feature>
<organism evidence="4 5">
    <name type="scientific">Oceanisphaera sediminis</name>
    <dbReference type="NCBI Taxonomy" id="981381"/>
    <lineage>
        <taxon>Bacteria</taxon>
        <taxon>Pseudomonadati</taxon>
        <taxon>Pseudomonadota</taxon>
        <taxon>Gammaproteobacteria</taxon>
        <taxon>Aeromonadales</taxon>
        <taxon>Aeromonadaceae</taxon>
        <taxon>Oceanisphaera</taxon>
    </lineage>
</organism>
<keyword evidence="1 2" id="KW-0378">Hydrolase</keyword>
<dbReference type="InterPro" id="IPR004547">
    <property type="entry name" value="Glucosamine6P_isomerase"/>
</dbReference>
<protein>
    <recommendedName>
        <fullName evidence="2">Glucosamine-6-phosphate deaminase</fullName>
        <ecNumber evidence="2">3.5.99.6</ecNumber>
    </recommendedName>
    <alternativeName>
        <fullName evidence="2">GlcN6P deaminase</fullName>
        <shortName evidence="2">GNPDA</shortName>
    </alternativeName>
    <alternativeName>
        <fullName evidence="2">Glucosamine-6-phosphate isomerase</fullName>
    </alternativeName>
</protein>
<dbReference type="InterPro" id="IPR006148">
    <property type="entry name" value="Glc/Gal-6P_isomerase"/>
</dbReference>
<evidence type="ECO:0000313" key="4">
    <source>
        <dbReference type="EMBL" id="GAA3705843.1"/>
    </source>
</evidence>
<evidence type="ECO:0000313" key="5">
    <source>
        <dbReference type="Proteomes" id="UP001501479"/>
    </source>
</evidence>
<dbReference type="CDD" id="cd01399">
    <property type="entry name" value="GlcN6P_deaminase"/>
    <property type="match status" value="1"/>
</dbReference>
<dbReference type="Gene3D" id="3.40.50.1360">
    <property type="match status" value="1"/>
</dbReference>
<dbReference type="NCBIfam" id="TIGR00502">
    <property type="entry name" value="nagB"/>
    <property type="match status" value="1"/>
</dbReference>
<dbReference type="EC" id="3.5.99.6" evidence="2"/>
<dbReference type="PANTHER" id="PTHR11280:SF5">
    <property type="entry name" value="GLUCOSAMINE-6-PHOSPHATE ISOMERASE"/>
    <property type="match status" value="1"/>
</dbReference>
<evidence type="ECO:0000256" key="2">
    <source>
        <dbReference type="HAMAP-Rule" id="MF_01241"/>
    </source>
</evidence>
<comment type="caution">
    <text evidence="4">The sequence shown here is derived from an EMBL/GenBank/DDBJ whole genome shotgun (WGS) entry which is preliminary data.</text>
</comment>
<dbReference type="PROSITE" id="PS01161">
    <property type="entry name" value="GLC_GALNAC_ISOMERASE"/>
    <property type="match status" value="1"/>
</dbReference>
<evidence type="ECO:0000256" key="1">
    <source>
        <dbReference type="ARBA" id="ARBA00022801"/>
    </source>
</evidence>
<dbReference type="SUPFAM" id="SSF100950">
    <property type="entry name" value="NagB/RpiA/CoA transferase-like"/>
    <property type="match status" value="1"/>
</dbReference>
<feature type="active site" description="For ring-opening step" evidence="2">
    <location>
        <position position="141"/>
    </location>
</feature>
<dbReference type="EMBL" id="BAABDS010000014">
    <property type="protein sequence ID" value="GAA3705843.1"/>
    <property type="molecule type" value="Genomic_DNA"/>
</dbReference>
<dbReference type="Proteomes" id="UP001501479">
    <property type="component" value="Unassembled WGS sequence"/>
</dbReference>
<feature type="active site" description="For ring-opening step" evidence="2">
    <location>
        <position position="148"/>
    </location>
</feature>